<dbReference type="PROSITE" id="PS50887">
    <property type="entry name" value="GGDEF"/>
    <property type="match status" value="1"/>
</dbReference>
<evidence type="ECO:0000259" key="2">
    <source>
        <dbReference type="PROSITE" id="PS50110"/>
    </source>
</evidence>
<proteinExistence type="predicted"/>
<feature type="domain" description="PAS" evidence="3">
    <location>
        <begin position="255"/>
        <end position="325"/>
    </location>
</feature>
<evidence type="ECO:0000259" key="5">
    <source>
        <dbReference type="PROSITE" id="PS50887"/>
    </source>
</evidence>
<dbReference type="GO" id="GO:0000160">
    <property type="term" value="P:phosphorelay signal transduction system"/>
    <property type="evidence" value="ECO:0007669"/>
    <property type="project" value="InterPro"/>
</dbReference>
<dbReference type="InterPro" id="IPR043128">
    <property type="entry name" value="Rev_trsase/Diguanyl_cyclase"/>
</dbReference>
<dbReference type="Proteomes" id="UP000481033">
    <property type="component" value="Unassembled WGS sequence"/>
</dbReference>
<dbReference type="EMBL" id="QXHD01000004">
    <property type="protein sequence ID" value="NEZ56354.1"/>
    <property type="molecule type" value="Genomic_DNA"/>
</dbReference>
<dbReference type="CDD" id="cd01948">
    <property type="entry name" value="EAL"/>
    <property type="match status" value="1"/>
</dbReference>
<feature type="domain" description="Response regulatory" evidence="2">
    <location>
        <begin position="10"/>
        <end position="127"/>
    </location>
</feature>
<dbReference type="SMART" id="SM00091">
    <property type="entry name" value="PAS"/>
    <property type="match status" value="2"/>
</dbReference>
<dbReference type="InterPro" id="IPR029787">
    <property type="entry name" value="Nucleotide_cyclase"/>
</dbReference>
<dbReference type="SUPFAM" id="SSF55073">
    <property type="entry name" value="Nucleotide cyclase"/>
    <property type="match status" value="1"/>
</dbReference>
<evidence type="ECO:0000259" key="4">
    <source>
        <dbReference type="PROSITE" id="PS50883"/>
    </source>
</evidence>
<dbReference type="PROSITE" id="PS50883">
    <property type="entry name" value="EAL"/>
    <property type="match status" value="1"/>
</dbReference>
<reference evidence="6 7" key="1">
    <citation type="journal article" date="2020" name="Microb. Ecol.">
        <title>Ecogenomics of the Marine Benthic Filamentous Cyanobacterium Adonisia.</title>
        <authorList>
            <person name="Walter J.M."/>
            <person name="Coutinho F.H."/>
            <person name="Leomil L."/>
            <person name="Hargreaves P.I."/>
            <person name="Campeao M.E."/>
            <person name="Vieira V.V."/>
            <person name="Silva B.S."/>
            <person name="Fistarol G.O."/>
            <person name="Salomon P.S."/>
            <person name="Sawabe T."/>
            <person name="Mino S."/>
            <person name="Hosokawa M."/>
            <person name="Miyashita H."/>
            <person name="Maruyama F."/>
            <person name="van Verk M.C."/>
            <person name="Dutilh B.E."/>
            <person name="Thompson C.C."/>
            <person name="Thompson F.L."/>
        </authorList>
    </citation>
    <scope>NUCLEOTIDE SEQUENCE [LARGE SCALE GENOMIC DNA]</scope>
    <source>
        <strain evidence="6 7">CCMR0081</strain>
    </source>
</reference>
<dbReference type="PANTHER" id="PTHR44757">
    <property type="entry name" value="DIGUANYLATE CYCLASE DGCP"/>
    <property type="match status" value="1"/>
</dbReference>
<dbReference type="Gene3D" id="3.40.50.2300">
    <property type="match status" value="1"/>
</dbReference>
<dbReference type="InterPro" id="IPR035919">
    <property type="entry name" value="EAL_sf"/>
</dbReference>
<feature type="domain" description="GGDEF" evidence="5">
    <location>
        <begin position="409"/>
        <end position="542"/>
    </location>
</feature>
<keyword evidence="1" id="KW-0597">Phosphoprotein</keyword>
<dbReference type="InterPro" id="IPR000014">
    <property type="entry name" value="PAS"/>
</dbReference>
<dbReference type="PANTHER" id="PTHR44757:SF2">
    <property type="entry name" value="BIOFILM ARCHITECTURE MAINTENANCE PROTEIN MBAA"/>
    <property type="match status" value="1"/>
</dbReference>
<dbReference type="PROSITE" id="PS50112">
    <property type="entry name" value="PAS"/>
    <property type="match status" value="1"/>
</dbReference>
<evidence type="ECO:0000313" key="6">
    <source>
        <dbReference type="EMBL" id="NEZ56354.1"/>
    </source>
</evidence>
<feature type="modified residue" description="4-aspartylphosphate" evidence="1">
    <location>
        <position position="62"/>
    </location>
</feature>
<dbReference type="InterPro" id="IPR000160">
    <property type="entry name" value="GGDEF_dom"/>
</dbReference>
<dbReference type="SUPFAM" id="SSF141868">
    <property type="entry name" value="EAL domain-like"/>
    <property type="match status" value="1"/>
</dbReference>
<dbReference type="SUPFAM" id="SSF52172">
    <property type="entry name" value="CheY-like"/>
    <property type="match status" value="1"/>
</dbReference>
<comment type="caution">
    <text evidence="6">The sequence shown here is derived from an EMBL/GenBank/DDBJ whole genome shotgun (WGS) entry which is preliminary data.</text>
</comment>
<dbReference type="InterPro" id="IPR001789">
    <property type="entry name" value="Sig_transdc_resp-reg_receiver"/>
</dbReference>
<evidence type="ECO:0000259" key="3">
    <source>
        <dbReference type="PROSITE" id="PS50112"/>
    </source>
</evidence>
<dbReference type="SMART" id="SM00448">
    <property type="entry name" value="REC"/>
    <property type="match status" value="1"/>
</dbReference>
<dbReference type="NCBIfam" id="TIGR00254">
    <property type="entry name" value="GGDEF"/>
    <property type="match status" value="1"/>
</dbReference>
<dbReference type="CDD" id="cd00156">
    <property type="entry name" value="REC"/>
    <property type="match status" value="1"/>
</dbReference>
<dbReference type="PROSITE" id="PS50110">
    <property type="entry name" value="RESPONSE_REGULATORY"/>
    <property type="match status" value="1"/>
</dbReference>
<name>A0A6M0RJH2_9CYAN</name>
<dbReference type="InterPro" id="IPR011006">
    <property type="entry name" value="CheY-like_superfamily"/>
</dbReference>
<dbReference type="CDD" id="cd01949">
    <property type="entry name" value="GGDEF"/>
    <property type="match status" value="1"/>
</dbReference>
<dbReference type="Gene3D" id="3.30.70.270">
    <property type="match status" value="1"/>
</dbReference>
<sequence length="811" mass="91548">MITMSDLSYQVLLIDDDEDDYIVTRDLLQDSEQASFELNWVNTFQAGLEALHADFYDVYLLDYRLGAKTGLELLQAAVESGLRKPVILLTGLSNYDIDRQCMAMGASDYLVKGNLLTGPLLERSILHAIERTQAAAEICLLTHVLQSIHDGVYMATEEGALLFLNQSLRQLCTHPAKPTLGQPLDPLQSPILQQLLSQGNQNRQTQKNSTFKTELSLESSIGLDRTVLLSESWVKAQQQTLRFGMIHDITERKQAELERDRFFNLAIDLLFIADADGVFKRINPSWLATLGYAADDLLGQSFWQFMLPEDQHSKQDLQDTLAQGQDINGLEFQVRSKDGTYHWIAWNLVPFPQENLLYGSGRDITQRKASAARLTYETLHDSLTGLDNRVCCLNRLELAIEHQKRQPHEHFAVLFVDLDNFKYINDSLGHLVGDQLLIQVSQRLKAVVRGIDGVARLGGDEFLILLEKLDHLNDALKTVYRLQKELQKSFQLGAREIFTSASIGVVFSNLSYQSVDDIIRDADIAMYRAKSQGKSSYAIFDQTMYLQTLRLVEIETALRKAIKTQEFCLYYQPLVNLNPPHQLKGFEVLLRWHHPDQGLIPASEFIPIAEETGQINVIDEWVLRNACKQLKTWQAKGKVTMDVYLSVNLSGQQFRNPSLIYTLDTILTETQLDPQCLKLEITESSLIQNTQAATEIMKLICNRGIELSLDDFGTGFSSLRYLQQFPISTIKIDRSFVDGLNNSDRNFRITSAIVNLAKALGFNTIAEGVEAHEQLTELHELGCDAGQGYLFSKPLPATKVESYLAQIIACT</sequence>
<dbReference type="InterPro" id="IPR052155">
    <property type="entry name" value="Biofilm_reg_signaling"/>
</dbReference>
<dbReference type="Pfam" id="PF08447">
    <property type="entry name" value="PAS_3"/>
    <property type="match status" value="1"/>
</dbReference>
<dbReference type="Pfam" id="PF00563">
    <property type="entry name" value="EAL"/>
    <property type="match status" value="1"/>
</dbReference>
<dbReference type="InterPro" id="IPR013655">
    <property type="entry name" value="PAS_fold_3"/>
</dbReference>
<feature type="domain" description="EAL" evidence="4">
    <location>
        <begin position="551"/>
        <end position="808"/>
    </location>
</feature>
<dbReference type="NCBIfam" id="TIGR00229">
    <property type="entry name" value="sensory_box"/>
    <property type="match status" value="2"/>
</dbReference>
<dbReference type="InterPro" id="IPR035965">
    <property type="entry name" value="PAS-like_dom_sf"/>
</dbReference>
<accession>A0A6M0RJH2</accession>
<dbReference type="Pfam" id="PF00990">
    <property type="entry name" value="GGDEF"/>
    <property type="match status" value="1"/>
</dbReference>
<dbReference type="InterPro" id="IPR001633">
    <property type="entry name" value="EAL_dom"/>
</dbReference>
<dbReference type="AlphaFoldDB" id="A0A6M0RJH2"/>
<keyword evidence="7" id="KW-1185">Reference proteome</keyword>
<evidence type="ECO:0000256" key="1">
    <source>
        <dbReference type="PROSITE-ProRule" id="PRU00169"/>
    </source>
</evidence>
<organism evidence="6 7">
    <name type="scientific">Adonisia turfae CCMR0081</name>
    <dbReference type="NCBI Taxonomy" id="2292702"/>
    <lineage>
        <taxon>Bacteria</taxon>
        <taxon>Bacillati</taxon>
        <taxon>Cyanobacteriota</taxon>
        <taxon>Adonisia</taxon>
        <taxon>Adonisia turfae</taxon>
    </lineage>
</organism>
<dbReference type="Gene3D" id="3.20.20.450">
    <property type="entry name" value="EAL domain"/>
    <property type="match status" value="1"/>
</dbReference>
<dbReference type="SMART" id="SM00052">
    <property type="entry name" value="EAL"/>
    <property type="match status" value="1"/>
</dbReference>
<dbReference type="SUPFAM" id="SSF55785">
    <property type="entry name" value="PYP-like sensor domain (PAS domain)"/>
    <property type="match status" value="2"/>
</dbReference>
<evidence type="ECO:0000313" key="7">
    <source>
        <dbReference type="Proteomes" id="UP000481033"/>
    </source>
</evidence>
<dbReference type="SMART" id="SM00267">
    <property type="entry name" value="GGDEF"/>
    <property type="match status" value="1"/>
</dbReference>
<dbReference type="Pfam" id="PF00072">
    <property type="entry name" value="Response_reg"/>
    <property type="match status" value="1"/>
</dbReference>
<gene>
    <name evidence="6" type="ORF">DXZ20_11860</name>
</gene>
<protein>
    <submittedName>
        <fullName evidence="6">EAL domain-containing protein</fullName>
    </submittedName>
</protein>
<dbReference type="Gene3D" id="3.30.450.20">
    <property type="entry name" value="PAS domain"/>
    <property type="match status" value="2"/>
</dbReference>
<dbReference type="CDD" id="cd00130">
    <property type="entry name" value="PAS"/>
    <property type="match status" value="1"/>
</dbReference>